<keyword evidence="5 8" id="KW-0028">Amino-acid biosynthesis</keyword>
<comment type="pathway">
    <text evidence="2 8">Amino-acid biosynthesis; L-valine biosynthesis; L-valine from pyruvate: step 1/4.</text>
</comment>
<reference evidence="10" key="1">
    <citation type="journal article" date="2018" name="Environ. Microbiol.">
        <title>Sporulation capability and amylosome conservation among diverse human colonic and rumen isolates of the keystone starch-degrader Ruminococcus bromii.</title>
        <authorList>
            <person name="Mukhopadhya I."/>
            <person name="Morais S."/>
            <person name="Laverde-Gomez J."/>
            <person name="Sheridan P.O."/>
            <person name="Walker A.W."/>
            <person name="Kelly W."/>
            <person name="Klieve A.V."/>
            <person name="Ouwerkerk D."/>
            <person name="Duncan S.H."/>
            <person name="Louis P."/>
            <person name="Koropatkin N."/>
            <person name="Cockburn D."/>
            <person name="Kibler R."/>
            <person name="Cooper P.J."/>
            <person name="Sandoval C."/>
            <person name="Crost E."/>
            <person name="Juge N."/>
            <person name="Bayer E.A."/>
            <person name="Flint H.J."/>
        </authorList>
    </citation>
    <scope>NUCLEOTIDE SEQUENCE [LARGE SCALE GENOMIC DNA]</scope>
    <source>
        <strain evidence="10">ATCC 27255</strain>
    </source>
</reference>
<organism evidence="10 11">
    <name type="scientific">Ruminococcus bromii</name>
    <dbReference type="NCBI Taxonomy" id="40518"/>
    <lineage>
        <taxon>Bacteria</taxon>
        <taxon>Bacillati</taxon>
        <taxon>Bacillota</taxon>
        <taxon>Clostridia</taxon>
        <taxon>Eubacteriales</taxon>
        <taxon>Oscillospiraceae</taxon>
        <taxon>Ruminococcus</taxon>
    </lineage>
</organism>
<dbReference type="EMBL" id="NNSR01000038">
    <property type="protein sequence ID" value="PKD31807.1"/>
    <property type="molecule type" value="Genomic_DNA"/>
</dbReference>
<dbReference type="PANTHER" id="PTHR30239">
    <property type="entry name" value="ACETOLACTATE SYNTHASE SMALL SUBUNIT"/>
    <property type="match status" value="1"/>
</dbReference>
<dbReference type="GO" id="GO:0005829">
    <property type="term" value="C:cytosol"/>
    <property type="evidence" value="ECO:0007669"/>
    <property type="project" value="TreeGrafter"/>
</dbReference>
<dbReference type="UniPathway" id="UPA00049">
    <property type="reaction ID" value="UER00059"/>
</dbReference>
<dbReference type="Proteomes" id="UP000233425">
    <property type="component" value="Unassembled WGS sequence"/>
</dbReference>
<dbReference type="InterPro" id="IPR019455">
    <property type="entry name" value="Acetolactate_synth_ssu_C"/>
</dbReference>
<dbReference type="InterPro" id="IPR027271">
    <property type="entry name" value="Acetolactate_synth/TF_NikR_C"/>
</dbReference>
<dbReference type="AlphaFoldDB" id="A0A2N0UXT8"/>
<keyword evidence="6 8" id="KW-0100">Branched-chain amino acid biosynthesis</keyword>
<dbReference type="Gene3D" id="3.30.70.1150">
    <property type="entry name" value="ACT-like. Chain A, domain 2"/>
    <property type="match status" value="1"/>
</dbReference>
<evidence type="ECO:0000313" key="11">
    <source>
        <dbReference type="Proteomes" id="UP000233425"/>
    </source>
</evidence>
<name>A0A2N0UXT8_9FIRM</name>
<dbReference type="EC" id="2.2.1.6" evidence="8"/>
<evidence type="ECO:0000313" key="10">
    <source>
        <dbReference type="EMBL" id="PKD31807.1"/>
    </source>
</evidence>
<gene>
    <name evidence="10" type="primary">ilvH</name>
    <name evidence="10" type="ORF">RBATCC27255_00722</name>
</gene>
<feature type="domain" description="ACT" evidence="9">
    <location>
        <begin position="4"/>
        <end position="78"/>
    </location>
</feature>
<evidence type="ECO:0000256" key="5">
    <source>
        <dbReference type="ARBA" id="ARBA00022605"/>
    </source>
</evidence>
<dbReference type="CDD" id="cd04878">
    <property type="entry name" value="ACT_AHAS"/>
    <property type="match status" value="1"/>
</dbReference>
<evidence type="ECO:0000256" key="1">
    <source>
        <dbReference type="ARBA" id="ARBA00004974"/>
    </source>
</evidence>
<sequence>MQYTLSILVENQAGVLSKISGLFSRRGFNIDSLAVGVTQEPSVSRITIVANGDEYIVEQLEKQLNKLIPVIKVKRLNEGEFISRELVLIKVHCAASKRAEIVKTVEIMQAKIVDVSPSSVTVEYCECASRVNTLVDLLKPYGIREIVRTGTVAIDRGTASVSV</sequence>
<evidence type="ECO:0000256" key="6">
    <source>
        <dbReference type="ARBA" id="ARBA00023304"/>
    </source>
</evidence>
<protein>
    <recommendedName>
        <fullName evidence="8">Acetolactate synthase small subunit</fullName>
        <shortName evidence="8">AHAS</shortName>
        <shortName evidence="8">ALS</shortName>
        <ecNumber evidence="8">2.2.1.6</ecNumber>
    </recommendedName>
    <alternativeName>
        <fullName evidence="8">Acetohydroxy-acid synthase small subunit</fullName>
    </alternativeName>
</protein>
<keyword evidence="11" id="KW-1185">Reference proteome</keyword>
<dbReference type="Gene3D" id="3.30.70.260">
    <property type="match status" value="1"/>
</dbReference>
<keyword evidence="8 10" id="KW-0808">Transferase</keyword>
<dbReference type="Pfam" id="PF22629">
    <property type="entry name" value="ACT_AHAS_ss"/>
    <property type="match status" value="1"/>
</dbReference>
<dbReference type="GO" id="GO:0009097">
    <property type="term" value="P:isoleucine biosynthetic process"/>
    <property type="evidence" value="ECO:0007669"/>
    <property type="project" value="UniProtKB-UniRule"/>
</dbReference>
<dbReference type="PANTHER" id="PTHR30239:SF0">
    <property type="entry name" value="ACETOLACTATE SYNTHASE SMALL SUBUNIT 1, CHLOROPLASTIC"/>
    <property type="match status" value="1"/>
</dbReference>
<dbReference type="Pfam" id="PF10369">
    <property type="entry name" value="ALS_ss_C"/>
    <property type="match status" value="1"/>
</dbReference>
<dbReference type="NCBIfam" id="NF008864">
    <property type="entry name" value="PRK11895.1"/>
    <property type="match status" value="1"/>
</dbReference>
<dbReference type="GeneID" id="93768594"/>
<dbReference type="PROSITE" id="PS51671">
    <property type="entry name" value="ACT"/>
    <property type="match status" value="1"/>
</dbReference>
<evidence type="ECO:0000256" key="2">
    <source>
        <dbReference type="ARBA" id="ARBA00005025"/>
    </source>
</evidence>
<comment type="function">
    <text evidence="8">Catalyzes the conversion of 2 pyruvate molecules into acetolactate in the first common step of the biosynthetic pathway of the branched-amino acids such as leucine, isoleucine, and valine.</text>
</comment>
<dbReference type="InterPro" id="IPR054480">
    <property type="entry name" value="AHAS_small-like_ACT"/>
</dbReference>
<evidence type="ECO:0000256" key="7">
    <source>
        <dbReference type="ARBA" id="ARBA00048670"/>
    </source>
</evidence>
<dbReference type="NCBIfam" id="TIGR00119">
    <property type="entry name" value="acolac_sm"/>
    <property type="match status" value="1"/>
</dbReference>
<dbReference type="FunFam" id="3.30.70.260:FF:000001">
    <property type="entry name" value="Acetolactate synthase, small subunit"/>
    <property type="match status" value="1"/>
</dbReference>
<dbReference type="UniPathway" id="UPA00047">
    <property type="reaction ID" value="UER00055"/>
</dbReference>
<comment type="subunit">
    <text evidence="4 8">Dimer of large and small chains.</text>
</comment>
<comment type="pathway">
    <text evidence="1 8">Amino-acid biosynthesis; L-isoleucine biosynthesis; L-isoleucine from 2-oxobutanoate: step 1/4.</text>
</comment>
<dbReference type="InterPro" id="IPR002912">
    <property type="entry name" value="ACT_dom"/>
</dbReference>
<accession>A0A2N0UXT8</accession>
<dbReference type="GO" id="GO:0009099">
    <property type="term" value="P:L-valine biosynthetic process"/>
    <property type="evidence" value="ECO:0007669"/>
    <property type="project" value="UniProtKB-UniRule"/>
</dbReference>
<dbReference type="GO" id="GO:1990610">
    <property type="term" value="F:acetolactate synthase regulator activity"/>
    <property type="evidence" value="ECO:0007669"/>
    <property type="project" value="UniProtKB-UniRule"/>
</dbReference>
<evidence type="ECO:0000256" key="3">
    <source>
        <dbReference type="ARBA" id="ARBA00006341"/>
    </source>
</evidence>
<comment type="similarity">
    <text evidence="3 8">Belongs to the acetolactate synthase small subunit family.</text>
</comment>
<dbReference type="InterPro" id="IPR039557">
    <property type="entry name" value="AHAS_ACT"/>
</dbReference>
<proteinExistence type="inferred from homology"/>
<comment type="caution">
    <text evidence="10">The sequence shown here is derived from an EMBL/GenBank/DDBJ whole genome shotgun (WGS) entry which is preliminary data.</text>
</comment>
<evidence type="ECO:0000256" key="4">
    <source>
        <dbReference type="ARBA" id="ARBA00011744"/>
    </source>
</evidence>
<dbReference type="SUPFAM" id="SSF55021">
    <property type="entry name" value="ACT-like"/>
    <property type="match status" value="2"/>
</dbReference>
<comment type="catalytic activity">
    <reaction evidence="7 8">
        <text>2 pyruvate + H(+) = (2S)-2-acetolactate + CO2</text>
        <dbReference type="Rhea" id="RHEA:25249"/>
        <dbReference type="ChEBI" id="CHEBI:15361"/>
        <dbReference type="ChEBI" id="CHEBI:15378"/>
        <dbReference type="ChEBI" id="CHEBI:16526"/>
        <dbReference type="ChEBI" id="CHEBI:58476"/>
        <dbReference type="EC" id="2.2.1.6"/>
    </reaction>
</comment>
<dbReference type="InterPro" id="IPR004789">
    <property type="entry name" value="Acetalactate_synth_ssu"/>
</dbReference>
<evidence type="ECO:0000259" key="9">
    <source>
        <dbReference type="PROSITE" id="PS51671"/>
    </source>
</evidence>
<dbReference type="GO" id="GO:0003984">
    <property type="term" value="F:acetolactate synthase activity"/>
    <property type="evidence" value="ECO:0007669"/>
    <property type="project" value="UniProtKB-UniRule"/>
</dbReference>
<dbReference type="InterPro" id="IPR045865">
    <property type="entry name" value="ACT-like_dom_sf"/>
</dbReference>
<evidence type="ECO:0000256" key="8">
    <source>
        <dbReference type="RuleBase" id="RU368092"/>
    </source>
</evidence>
<dbReference type="RefSeq" id="WP_101028793.1">
    <property type="nucleotide sequence ID" value="NZ_CABMMZ010000038.1"/>
</dbReference>